<dbReference type="PANTHER" id="PTHR24220">
    <property type="entry name" value="IMPORT ATP-BINDING PROTEIN"/>
    <property type="match status" value="1"/>
</dbReference>
<dbReference type="InterPro" id="IPR015854">
    <property type="entry name" value="ABC_transpr_LolD-like"/>
</dbReference>
<proteinExistence type="predicted"/>
<dbReference type="InterPro" id="IPR017911">
    <property type="entry name" value="MacB-like_ATP-bd"/>
</dbReference>
<protein>
    <submittedName>
        <fullName evidence="5">Cell division transporter, ATP-binding protein FtsE</fullName>
    </submittedName>
</protein>
<dbReference type="InterPro" id="IPR017871">
    <property type="entry name" value="ABC_transporter-like_CS"/>
</dbReference>
<keyword evidence="2" id="KW-0547">Nucleotide-binding</keyword>
<comment type="caution">
    <text evidence="5">The sequence shown here is derived from an EMBL/GenBank/DDBJ whole genome shotgun (WGS) entry which is preliminary data.</text>
</comment>
<dbReference type="Gene3D" id="3.40.50.300">
    <property type="entry name" value="P-loop containing nucleotide triphosphate hydrolases"/>
    <property type="match status" value="1"/>
</dbReference>
<dbReference type="AlphaFoldDB" id="A0A2R6XXN1"/>
<keyword evidence="3 5" id="KW-0067">ATP-binding</keyword>
<dbReference type="GO" id="GO:0005886">
    <property type="term" value="C:plasma membrane"/>
    <property type="evidence" value="ECO:0007669"/>
    <property type="project" value="TreeGrafter"/>
</dbReference>
<keyword evidence="5" id="KW-0132">Cell division</keyword>
<dbReference type="Proteomes" id="UP000244338">
    <property type="component" value="Unassembled WGS sequence"/>
</dbReference>
<evidence type="ECO:0000259" key="4">
    <source>
        <dbReference type="PROSITE" id="PS50893"/>
    </source>
</evidence>
<dbReference type="PANTHER" id="PTHR24220:SF648">
    <property type="entry name" value="ABC TRANSPORTER ATP-BINDING PROTEIN YTRE"/>
    <property type="match status" value="1"/>
</dbReference>
<gene>
    <name evidence="5" type="ORF">BSOLF_0052</name>
</gene>
<dbReference type="InterPro" id="IPR027417">
    <property type="entry name" value="P-loop_NTPase"/>
</dbReference>
<keyword evidence="1" id="KW-0813">Transport</keyword>
<evidence type="ECO:0000313" key="6">
    <source>
        <dbReference type="Proteomes" id="UP000244338"/>
    </source>
</evidence>
<dbReference type="PROSITE" id="PS00211">
    <property type="entry name" value="ABC_TRANSPORTER_1"/>
    <property type="match status" value="1"/>
</dbReference>
<dbReference type="GO" id="GO:0005524">
    <property type="term" value="F:ATP binding"/>
    <property type="evidence" value="ECO:0007669"/>
    <property type="project" value="UniProtKB-KW"/>
</dbReference>
<dbReference type="InterPro" id="IPR003593">
    <property type="entry name" value="AAA+_ATPase"/>
</dbReference>
<evidence type="ECO:0000313" key="5">
    <source>
        <dbReference type="EMBL" id="PTQ55173.1"/>
    </source>
</evidence>
<evidence type="ECO:0000256" key="1">
    <source>
        <dbReference type="ARBA" id="ARBA00022448"/>
    </source>
</evidence>
<reference evidence="6" key="1">
    <citation type="journal article" date="2018" name="Sci. Rep.">
        <title>Lignite coal burning seam in the remote Altai Mountains harbors a hydrogen-driven thermophilic microbial community.</title>
        <authorList>
            <person name="Kadnikov V.V."/>
            <person name="Mardanov A.V."/>
            <person name="Ivasenko D.A."/>
            <person name="Antsiferov D.V."/>
            <person name="Beletsky A.V."/>
            <person name="Karnachuk O.V."/>
            <person name="Ravin N.V."/>
        </authorList>
    </citation>
    <scope>NUCLEOTIDE SEQUENCE [LARGE SCALE GENOMIC DNA]</scope>
</reference>
<evidence type="ECO:0000256" key="2">
    <source>
        <dbReference type="ARBA" id="ARBA00022741"/>
    </source>
</evidence>
<dbReference type="EMBL" id="PEBX01000174">
    <property type="protein sequence ID" value="PTQ55173.1"/>
    <property type="molecule type" value="Genomic_DNA"/>
</dbReference>
<dbReference type="Pfam" id="PF00005">
    <property type="entry name" value="ABC_tran"/>
    <property type="match status" value="1"/>
</dbReference>
<dbReference type="FunFam" id="3.40.50.300:FF:000032">
    <property type="entry name" value="Export ABC transporter ATP-binding protein"/>
    <property type="match status" value="1"/>
</dbReference>
<accession>A0A2R6XXN1</accession>
<dbReference type="CDD" id="cd03255">
    <property type="entry name" value="ABC_MJ0796_LolCDE_FtsE"/>
    <property type="match status" value="1"/>
</dbReference>
<keyword evidence="5" id="KW-0131">Cell cycle</keyword>
<dbReference type="InterPro" id="IPR003439">
    <property type="entry name" value="ABC_transporter-like_ATP-bd"/>
</dbReference>
<organism evidence="5 6">
    <name type="scientific">Candidatus Carbonibacillus altaicus</name>
    <dbReference type="NCBI Taxonomy" id="2163959"/>
    <lineage>
        <taxon>Bacteria</taxon>
        <taxon>Bacillati</taxon>
        <taxon>Bacillota</taxon>
        <taxon>Bacilli</taxon>
        <taxon>Bacillales</taxon>
        <taxon>Candidatus Carbonibacillus</taxon>
    </lineage>
</organism>
<dbReference type="GO" id="GO:0098796">
    <property type="term" value="C:membrane protein complex"/>
    <property type="evidence" value="ECO:0007669"/>
    <property type="project" value="UniProtKB-ARBA"/>
</dbReference>
<dbReference type="PROSITE" id="PS50893">
    <property type="entry name" value="ABC_TRANSPORTER_2"/>
    <property type="match status" value="1"/>
</dbReference>
<dbReference type="SUPFAM" id="SSF52540">
    <property type="entry name" value="P-loop containing nucleoside triphosphate hydrolases"/>
    <property type="match status" value="1"/>
</dbReference>
<dbReference type="SMART" id="SM00382">
    <property type="entry name" value="AAA"/>
    <property type="match status" value="1"/>
</dbReference>
<dbReference type="GO" id="GO:0051301">
    <property type="term" value="P:cell division"/>
    <property type="evidence" value="ECO:0007669"/>
    <property type="project" value="UniProtKB-KW"/>
</dbReference>
<feature type="domain" description="ABC transporter" evidence="4">
    <location>
        <begin position="7"/>
        <end position="236"/>
    </location>
</feature>
<evidence type="ECO:0000256" key="3">
    <source>
        <dbReference type="ARBA" id="ARBA00022840"/>
    </source>
</evidence>
<dbReference type="GO" id="GO:0022857">
    <property type="term" value="F:transmembrane transporter activity"/>
    <property type="evidence" value="ECO:0007669"/>
    <property type="project" value="TreeGrafter"/>
</dbReference>
<name>A0A2R6XXN1_9BACL</name>
<sequence>MNMEPIIKTVSLHKVYDSGGNQTIAVQDVTLEVAEGTSVAITGPSGCGKTTLLNLIGLVIPPTSGELWIGNEAASLFTEKKRAQYRNRFFGYVVQDFALVDDYSVFENVEIPLLYTHPRLNKKERRRRVEETLDKVSLLEKRKEEIANLSGGQKQRVAIARALVNQPRVILADEPTGSLDSRTSEEIFSFLMGLVKEGKTLLMVTHNPELARRCDREVKMLDGRILSSGASNQILIN</sequence>
<dbReference type="GO" id="GO:0016887">
    <property type="term" value="F:ATP hydrolysis activity"/>
    <property type="evidence" value="ECO:0007669"/>
    <property type="project" value="InterPro"/>
</dbReference>